<dbReference type="InterPro" id="IPR029063">
    <property type="entry name" value="SAM-dependent_MTases_sf"/>
</dbReference>
<evidence type="ECO:0000313" key="2">
    <source>
        <dbReference type="EMBL" id="KOH44630.1"/>
    </source>
</evidence>
<feature type="transmembrane region" description="Helical" evidence="1">
    <location>
        <begin position="713"/>
        <end position="733"/>
    </location>
</feature>
<feature type="transmembrane region" description="Helical" evidence="1">
    <location>
        <begin position="198"/>
        <end position="214"/>
    </location>
</feature>
<feature type="transmembrane region" description="Helical" evidence="1">
    <location>
        <begin position="148"/>
        <end position="168"/>
    </location>
</feature>
<feature type="transmembrane region" description="Helical" evidence="1">
    <location>
        <begin position="12"/>
        <end position="34"/>
    </location>
</feature>
<dbReference type="RefSeq" id="WP_053183869.1">
    <property type="nucleotide sequence ID" value="NZ_LGIA01000158.1"/>
</dbReference>
<dbReference type="Proteomes" id="UP000036958">
    <property type="component" value="Unassembled WGS sequence"/>
</dbReference>
<accession>A0A0L8V850</accession>
<dbReference type="AlphaFoldDB" id="A0A0L8V850"/>
<dbReference type="EMBL" id="LGIA01000158">
    <property type="protein sequence ID" value="KOH44630.1"/>
    <property type="molecule type" value="Genomic_DNA"/>
</dbReference>
<dbReference type="Gene3D" id="3.40.50.150">
    <property type="entry name" value="Vaccinia Virus protein VP39"/>
    <property type="match status" value="1"/>
</dbReference>
<evidence type="ECO:0008006" key="4">
    <source>
        <dbReference type="Google" id="ProtNLM"/>
    </source>
</evidence>
<evidence type="ECO:0000313" key="3">
    <source>
        <dbReference type="Proteomes" id="UP000036958"/>
    </source>
</evidence>
<organism evidence="2 3">
    <name type="scientific">Sunxiuqinia dokdonensis</name>
    <dbReference type="NCBI Taxonomy" id="1409788"/>
    <lineage>
        <taxon>Bacteria</taxon>
        <taxon>Pseudomonadati</taxon>
        <taxon>Bacteroidota</taxon>
        <taxon>Bacteroidia</taxon>
        <taxon>Marinilabiliales</taxon>
        <taxon>Prolixibacteraceae</taxon>
        <taxon>Sunxiuqinia</taxon>
    </lineage>
</organism>
<sequence length="802" mass="88868">MTKAPVITGGHVGIGVGLLSAALIAFQLALMQIFSITQWYHFAHLMISLALLGFGASGTFLAFCKERLVRRFDLVYPSLLVLTAAPMALAPVIIQTEFFRFDTYLLFSDHRHLFRLVLTCLFLLLPFFFGALAIGLSFVRYGKRIGQLYFANLLGSGLGGLLALALMWRIAPASLPAILAILPLVGSFVARAQKRNRLLFWLCLILLIFLNVDQPKLVRSEYKSIEKTLLLPEAEVVSRSVSPYGLLEVVSTPALRYAPGLSLAYEEGIPSRLGVFNNGDALGVFLPKPEADATSILQFTTNALPYVIRQPRKALILSSGTGELLSLAVSHQINEIDAVEANPLLVELLQEEFADSTNHLLADPAIDMHQLESRTFVQGSQEFYDLIQLPVIGSFFGSSGLNALEQRYDLTREAFAELWQSLAPDGLISITCWMDYPVRNPLKILATLSDLLEGQVEDKNRHLAAIRSWSTVTFVIKKTAYTEIEDSTIREFCGRMFFDPLLLPVQNEFDREHFNQLDDPWFFDAVDQLVADSADPLDHNYAFRIRPATDDQPYFFQYLRLKSLRQLNQLFGDQTVPFMELGYVVVWLTLLLVVLASLVFILLPLLPSSFRLKRKLRTFLYFGGIGLGYLFVEMVFIQQFTPFLGHPIYAASGVISLMLLSSGVGSLLSGRIRISPKNLTAVSIVIAAVIIVYAFNLTAVLRTFNSYSMPMKIGLMILIVGTPALLMGLPFPLGLTDVSKRQPSAVPWAWAVNGCASVVSASLAIVISVEAGFFWVMVGAAAAYGLAALAIIPMSYRTIFRL</sequence>
<keyword evidence="1" id="KW-0472">Membrane</keyword>
<proteinExistence type="predicted"/>
<dbReference type="STRING" id="1409788.NC99_25380"/>
<feature type="transmembrane region" description="Helical" evidence="1">
    <location>
        <begin position="618"/>
        <end position="637"/>
    </location>
</feature>
<dbReference type="OrthoDB" id="127145at2"/>
<dbReference type="SUPFAM" id="SSF53335">
    <property type="entry name" value="S-adenosyl-L-methionine-dependent methyltransferases"/>
    <property type="match status" value="1"/>
</dbReference>
<comment type="caution">
    <text evidence="2">The sequence shown here is derived from an EMBL/GenBank/DDBJ whole genome shotgun (WGS) entry which is preliminary data.</text>
</comment>
<feature type="transmembrane region" description="Helical" evidence="1">
    <location>
        <begin position="114"/>
        <end position="136"/>
    </location>
</feature>
<keyword evidence="3" id="KW-1185">Reference proteome</keyword>
<keyword evidence="1" id="KW-0812">Transmembrane</keyword>
<reference evidence="3" key="1">
    <citation type="submission" date="2015-07" db="EMBL/GenBank/DDBJ databases">
        <title>Genome sequencing of Sunxiuqinia dokdonensis strain SK.</title>
        <authorList>
            <person name="Ahn S."/>
            <person name="Kim B.-C."/>
        </authorList>
    </citation>
    <scope>NUCLEOTIDE SEQUENCE [LARGE SCALE GENOMIC DNA]</scope>
    <source>
        <strain evidence="3">SK</strain>
    </source>
</reference>
<dbReference type="PATRIC" id="fig|1409788.3.peg.2617"/>
<keyword evidence="1" id="KW-1133">Transmembrane helix</keyword>
<evidence type="ECO:0000256" key="1">
    <source>
        <dbReference type="SAM" id="Phobius"/>
    </source>
</evidence>
<feature type="transmembrane region" description="Helical" evidence="1">
    <location>
        <begin position="745"/>
        <end position="767"/>
    </location>
</feature>
<feature type="transmembrane region" description="Helical" evidence="1">
    <location>
        <begin position="773"/>
        <end position="792"/>
    </location>
</feature>
<feature type="transmembrane region" description="Helical" evidence="1">
    <location>
        <begin position="174"/>
        <end position="191"/>
    </location>
</feature>
<feature type="transmembrane region" description="Helical" evidence="1">
    <location>
        <begin position="74"/>
        <end position="94"/>
    </location>
</feature>
<feature type="transmembrane region" description="Helical" evidence="1">
    <location>
        <begin position="680"/>
        <end position="701"/>
    </location>
</feature>
<feature type="transmembrane region" description="Helical" evidence="1">
    <location>
        <begin position="581"/>
        <end position="606"/>
    </location>
</feature>
<protein>
    <recommendedName>
        <fullName evidence="4">Spermidine synthase</fullName>
    </recommendedName>
</protein>
<name>A0A0L8V850_9BACT</name>
<feature type="transmembrane region" description="Helical" evidence="1">
    <location>
        <begin position="40"/>
        <end position="62"/>
    </location>
</feature>
<gene>
    <name evidence="2" type="ORF">NC99_25380</name>
</gene>
<feature type="transmembrane region" description="Helical" evidence="1">
    <location>
        <begin position="649"/>
        <end position="668"/>
    </location>
</feature>